<evidence type="ECO:0000313" key="3">
    <source>
        <dbReference type="Proteomes" id="UP000249056"/>
    </source>
</evidence>
<accession>A0A395IH39</accession>
<keyword evidence="3" id="KW-1185">Reference proteome</keyword>
<name>A0A395IH39_9HELO</name>
<evidence type="ECO:0000256" key="1">
    <source>
        <dbReference type="SAM" id="MobiDB-lite"/>
    </source>
</evidence>
<feature type="region of interest" description="Disordered" evidence="1">
    <location>
        <begin position="1"/>
        <end position="32"/>
    </location>
</feature>
<sequence length="259" mass="26883">MGIEIVGGNRSSDPDEDSDEDQDQDSDSGVDIRTHTLDQFLSAYGLSKTDDAKNNPRAAIVRRVVIEPTDLEGLSSNDPRLANFSTCPNSHHHKIYTCQNCDVHGCQADEASNDAKRGILFENLSVGAVWLSLWGGHGNGNGNVVQHGGVLVVGGNTNQGTRGVVPRGGGVLNSAGGTNRAAATGASNLEAGAGTGGGGRLILTQGIQRAQDQGSGANGVIPNRLNNNNIGLARPANHNSHANVSRGRLVGRRSNLRGS</sequence>
<evidence type="ECO:0000313" key="2">
    <source>
        <dbReference type="EMBL" id="RAL59655.1"/>
    </source>
</evidence>
<feature type="compositionally biased region" description="Acidic residues" evidence="1">
    <location>
        <begin position="14"/>
        <end position="28"/>
    </location>
</feature>
<organism evidence="2 3">
    <name type="scientific">Monilinia fructigena</name>
    <dbReference type="NCBI Taxonomy" id="38457"/>
    <lineage>
        <taxon>Eukaryota</taxon>
        <taxon>Fungi</taxon>
        <taxon>Dikarya</taxon>
        <taxon>Ascomycota</taxon>
        <taxon>Pezizomycotina</taxon>
        <taxon>Leotiomycetes</taxon>
        <taxon>Helotiales</taxon>
        <taxon>Sclerotiniaceae</taxon>
        <taxon>Monilinia</taxon>
    </lineage>
</organism>
<dbReference type="AlphaFoldDB" id="A0A395IH39"/>
<gene>
    <name evidence="2" type="ORF">DID88_000288</name>
</gene>
<dbReference type="Proteomes" id="UP000249056">
    <property type="component" value="Unassembled WGS sequence"/>
</dbReference>
<proteinExistence type="predicted"/>
<protein>
    <submittedName>
        <fullName evidence="2">Uncharacterized protein</fullName>
    </submittedName>
</protein>
<dbReference type="OrthoDB" id="5389823at2759"/>
<reference evidence="2 3" key="1">
    <citation type="submission" date="2018-06" db="EMBL/GenBank/DDBJ databases">
        <title>Genome Sequence of the Brown Rot Fungal Pathogen Monilinia fructigena.</title>
        <authorList>
            <person name="Landi L."/>
            <person name="De Miccolis Angelini R.M."/>
            <person name="Pollastro S."/>
            <person name="Abate D."/>
            <person name="Faretra F."/>
            <person name="Romanazzi G."/>
        </authorList>
    </citation>
    <scope>NUCLEOTIDE SEQUENCE [LARGE SCALE GENOMIC DNA]</scope>
    <source>
        <strain evidence="2 3">Mfrg269</strain>
    </source>
</reference>
<comment type="caution">
    <text evidence="2">The sequence shown here is derived from an EMBL/GenBank/DDBJ whole genome shotgun (WGS) entry which is preliminary data.</text>
</comment>
<dbReference type="EMBL" id="QKRW01000049">
    <property type="protein sequence ID" value="RAL59655.1"/>
    <property type="molecule type" value="Genomic_DNA"/>
</dbReference>